<keyword evidence="2" id="KW-0695">RNA-directed DNA polymerase</keyword>
<dbReference type="Proteomes" id="UP000238479">
    <property type="component" value="Chromosome 1"/>
</dbReference>
<dbReference type="InterPro" id="IPR000477">
    <property type="entry name" value="RT_dom"/>
</dbReference>
<keyword evidence="2" id="KW-0808">Transferase</keyword>
<dbReference type="OMA" id="EWIRWIM"/>
<dbReference type="Pfam" id="PF03372">
    <property type="entry name" value="Exo_endo_phos"/>
    <property type="match status" value="1"/>
</dbReference>
<evidence type="ECO:0000313" key="2">
    <source>
        <dbReference type="EMBL" id="PRQ56718.1"/>
    </source>
</evidence>
<evidence type="ECO:0000259" key="1">
    <source>
        <dbReference type="PROSITE" id="PS50878"/>
    </source>
</evidence>
<accession>A0A2P6SDG4</accession>
<reference evidence="2 3" key="1">
    <citation type="journal article" date="2018" name="Nat. Genet.">
        <title>The Rosa genome provides new insights in the design of modern roses.</title>
        <authorList>
            <person name="Bendahmane M."/>
        </authorList>
    </citation>
    <scope>NUCLEOTIDE SEQUENCE [LARGE SCALE GENOMIC DNA]</scope>
    <source>
        <strain evidence="3">cv. Old Blush</strain>
    </source>
</reference>
<dbReference type="PROSITE" id="PS50878">
    <property type="entry name" value="RT_POL"/>
    <property type="match status" value="1"/>
</dbReference>
<keyword evidence="3" id="KW-1185">Reference proteome</keyword>
<evidence type="ECO:0000313" key="3">
    <source>
        <dbReference type="Proteomes" id="UP000238479"/>
    </source>
</evidence>
<dbReference type="EC" id="2.7.7.49" evidence="2"/>
<proteinExistence type="predicted"/>
<dbReference type="PANTHER" id="PTHR33116:SF86">
    <property type="entry name" value="REVERSE TRANSCRIPTASE DOMAIN-CONTAINING PROTEIN"/>
    <property type="match status" value="1"/>
</dbReference>
<dbReference type="CDD" id="cd01650">
    <property type="entry name" value="RT_nLTR_like"/>
    <property type="match status" value="1"/>
</dbReference>
<dbReference type="AlphaFoldDB" id="A0A2P6SDG4"/>
<dbReference type="GO" id="GO:0003964">
    <property type="term" value="F:RNA-directed DNA polymerase activity"/>
    <property type="evidence" value="ECO:0007669"/>
    <property type="project" value="UniProtKB-KW"/>
</dbReference>
<name>A0A2P6SDG4_ROSCH</name>
<organism evidence="2 3">
    <name type="scientific">Rosa chinensis</name>
    <name type="common">China rose</name>
    <dbReference type="NCBI Taxonomy" id="74649"/>
    <lineage>
        <taxon>Eukaryota</taxon>
        <taxon>Viridiplantae</taxon>
        <taxon>Streptophyta</taxon>
        <taxon>Embryophyta</taxon>
        <taxon>Tracheophyta</taxon>
        <taxon>Spermatophyta</taxon>
        <taxon>Magnoliopsida</taxon>
        <taxon>eudicotyledons</taxon>
        <taxon>Gunneridae</taxon>
        <taxon>Pentapetalae</taxon>
        <taxon>rosids</taxon>
        <taxon>fabids</taxon>
        <taxon>Rosales</taxon>
        <taxon>Rosaceae</taxon>
        <taxon>Rosoideae</taxon>
        <taxon>Rosoideae incertae sedis</taxon>
        <taxon>Rosa</taxon>
    </lineage>
</organism>
<dbReference type="SUPFAM" id="SSF56219">
    <property type="entry name" value="DNase I-like"/>
    <property type="match status" value="1"/>
</dbReference>
<feature type="domain" description="Reverse transcriptase" evidence="1">
    <location>
        <begin position="492"/>
        <end position="774"/>
    </location>
</feature>
<dbReference type="EMBL" id="PDCK01000039">
    <property type="protein sequence ID" value="PRQ56718.1"/>
    <property type="molecule type" value="Genomic_DNA"/>
</dbReference>
<dbReference type="STRING" id="74649.A0A2P6SDG4"/>
<dbReference type="InterPro" id="IPR043502">
    <property type="entry name" value="DNA/RNA_pol_sf"/>
</dbReference>
<dbReference type="SUPFAM" id="SSF56672">
    <property type="entry name" value="DNA/RNA polymerases"/>
    <property type="match status" value="1"/>
</dbReference>
<dbReference type="Gramene" id="PRQ56718">
    <property type="protein sequence ID" value="PRQ56718"/>
    <property type="gene ID" value="RchiOBHm_Chr1g0340391"/>
</dbReference>
<gene>
    <name evidence="2" type="ORF">RchiOBHm_Chr1g0340391</name>
</gene>
<comment type="caution">
    <text evidence="2">The sequence shown here is derived from an EMBL/GenBank/DDBJ whole genome shotgun (WGS) entry which is preliminary data.</text>
</comment>
<dbReference type="PANTHER" id="PTHR33116">
    <property type="entry name" value="REVERSE TRANSCRIPTASE ZINC-BINDING DOMAIN-CONTAINING PROTEIN-RELATED-RELATED"/>
    <property type="match status" value="1"/>
</dbReference>
<dbReference type="Pfam" id="PF00078">
    <property type="entry name" value="RVT_1"/>
    <property type="match status" value="1"/>
</dbReference>
<dbReference type="InterPro" id="IPR005135">
    <property type="entry name" value="Endo/exonuclease/phosphatase"/>
</dbReference>
<protein>
    <submittedName>
        <fullName evidence="2">Putative RNA-directed DNA polymerase</fullName>
        <ecNumber evidence="2">2.7.7.49</ecNumber>
    </submittedName>
</protein>
<keyword evidence="2" id="KW-0548">Nucleotidyltransferase</keyword>
<sequence length="1069" mass="122420">MNVLCWNCQGIGNPWTVSGLKGIVSLNLPSVIFLSKTRCTADEMKGVRERLGWKHAFSVNCSFVKKKKGKGVSRSGGLCLLWNDDTKVSLQSYSNNHIDVVIGEEGDPRCWRFTGVYGFPKAGERSRTWNLLKQLSMHGNLPWVVGGDYNEICERSDKMGGVLRSVRLMNDMKEALVFCELDDIQFVGPRFTWRGIRGGEEVRVRLDRFTCSLPWRDLFPASRVRHLDPSTSDHVPILLEVRIQKKRRKKRKKKRFKFEECWLLDETCKEVVKSSWESVSGVGPTQLLWNRMQSTRAALESWSEKSFGCIRKEIAKIRNQLSVFYDSSLSAPLEEDRVALQLKLNDLLHQEQVFWRQRAKVFWLKDGDLNTKFFHQRVKNRKKKNTLTGLFNNDGVWSTEVEELEDIVLHYFNDLFTSSYPEDFQNILEGVLHGVSEVDNRALTRRIDKEEVFAAIKNMHPSKSPGPDGFSQCFFQTFWELVGDDIVGAVREFFVSKESLRAVNSTYVALIPKVEVPQYMHQLRPISLCNVVYKIGSKVLANRLKPLLDSLISPFQSAFVPGRLISDNSLMAFEVSHCLKRRRSGKVGYCALKLDMSKAYDRVEWVFLEAVMRKMGFGEEWIRWIMDCVSTVSYSFIINGEPRGRVIPSRGLRQGDSISPYLFLLCSEVLSRSILNAERIGSLYGVRICMGAPSISHLFFADDSFIFFRAGRDDCEVVKSLLLAYERASGQQVNYQKSCISFSKNVDILMQEGIATILGVIRVDKHDKYLGLPIELSYSKVEAFGFLNEKIRNRTQGWREKTLSTAGKEVLIKAVAQAIPSYVMSCFEVPRYLCDEMHRVIAQFWWGDEGDARKIHWIAWEKLCYPKCQGGLGFRNMHIFNLALLTKQGWRLIQQPDSIIAKLLKAKYFPRCSFLEAELKGGESYTWRSILLGRKVLEKGMRFQVGDGESIRVWDDPWVPVPYSFRPYSPVMEGLEELRVADLIDPITKDWLVDFMGELFTAGEVEKMACIPLSLRGAHDRLIWHYTKSGLYSVRSGYHAYNALVGGMDRASSSLGEYGGVGSKYWKMI</sequence>
<dbReference type="InterPro" id="IPR036691">
    <property type="entry name" value="Endo/exonu/phosph_ase_sf"/>
</dbReference>
<dbReference type="Gene3D" id="3.60.10.10">
    <property type="entry name" value="Endonuclease/exonuclease/phosphatase"/>
    <property type="match status" value="1"/>
</dbReference>